<dbReference type="EMBL" id="CP002623">
    <property type="protein sequence ID" value="AEI93476.1"/>
    <property type="molecule type" value="Genomic_DNA"/>
</dbReference>
<dbReference type="STRING" id="391595.RLO149_c014790"/>
<dbReference type="Proteomes" id="UP000001353">
    <property type="component" value="Chromosome"/>
</dbReference>
<gene>
    <name evidence="2" type="ordered locus">RLO149_c014790</name>
</gene>
<keyword evidence="1" id="KW-0472">Membrane</keyword>
<dbReference type="KEGG" id="rli:RLO149_c014790"/>
<keyword evidence="1" id="KW-0812">Transmembrane</keyword>
<evidence type="ECO:0000313" key="3">
    <source>
        <dbReference type="Proteomes" id="UP000001353"/>
    </source>
</evidence>
<dbReference type="AlphaFoldDB" id="F7ZF45"/>
<accession>F7ZF45</accession>
<dbReference type="HOGENOM" id="CLU_1991017_0_0_5"/>
<evidence type="ECO:0000313" key="2">
    <source>
        <dbReference type="EMBL" id="AEI93476.1"/>
    </source>
</evidence>
<proteinExistence type="predicted"/>
<sequence length="125" mass="13490">MRLLDPETFADQPYVAGLNQGGHMIAGAALFAGAFTLLGMDWGIALALVIPLALEAWQYVARDAVWWDCLLDLAFWQVGAHAWLLAVLMGDVSGPAILFPLWSLLIMGAVVAVFTIFKARSKGDS</sequence>
<dbReference type="RefSeq" id="WP_013961412.1">
    <property type="nucleotide sequence ID" value="NC_015730.1"/>
</dbReference>
<evidence type="ECO:0000256" key="1">
    <source>
        <dbReference type="SAM" id="Phobius"/>
    </source>
</evidence>
<reference evidence="2 3" key="1">
    <citation type="journal article" date="2011" name="BMC Genomics">
        <title>Comparative genome analysis and genome-guided physiological analysis of Roseobacter litoralis.</title>
        <authorList>
            <person name="Kalhoefer D."/>
            <person name="Thole S."/>
            <person name="Voget S."/>
            <person name="Lehmann R."/>
            <person name="Liesegang H."/>
            <person name="Wollher A."/>
            <person name="Daniel R."/>
            <person name="Simon M."/>
            <person name="Brinkhoff T."/>
        </authorList>
    </citation>
    <scope>NUCLEOTIDE SEQUENCE [LARGE SCALE GENOMIC DNA]</scope>
    <source>
        <strain evidence="3">ATCC 49566 / DSM 6996 / JCM 21268 / NBRC 15278 / OCh 149</strain>
    </source>
</reference>
<organism evidence="2 3">
    <name type="scientific">Roseobacter litoralis (strain ATCC 49566 / DSM 6996 / JCM 21268 / NBRC 15278 / OCh 149)</name>
    <dbReference type="NCBI Taxonomy" id="391595"/>
    <lineage>
        <taxon>Bacteria</taxon>
        <taxon>Pseudomonadati</taxon>
        <taxon>Pseudomonadota</taxon>
        <taxon>Alphaproteobacteria</taxon>
        <taxon>Rhodobacterales</taxon>
        <taxon>Roseobacteraceae</taxon>
        <taxon>Roseobacter</taxon>
    </lineage>
</organism>
<feature type="transmembrane region" description="Helical" evidence="1">
    <location>
        <begin position="24"/>
        <end position="53"/>
    </location>
</feature>
<evidence type="ECO:0008006" key="4">
    <source>
        <dbReference type="Google" id="ProtNLM"/>
    </source>
</evidence>
<keyword evidence="1" id="KW-1133">Transmembrane helix</keyword>
<protein>
    <recommendedName>
        <fullName evidence="4">Transmembrane protein</fullName>
    </recommendedName>
</protein>
<feature type="transmembrane region" description="Helical" evidence="1">
    <location>
        <begin position="97"/>
        <end position="117"/>
    </location>
</feature>
<name>F7ZF45_ROSLO</name>
<keyword evidence="3" id="KW-1185">Reference proteome</keyword>
<feature type="transmembrane region" description="Helical" evidence="1">
    <location>
        <begin position="65"/>
        <end position="85"/>
    </location>
</feature>